<reference evidence="1 2" key="1">
    <citation type="submission" date="2018-08" db="EMBL/GenBank/DDBJ databases">
        <title>Draft genome sequence of Psychrilyobacter sp. strain SD5 isolated from Black Sea water.</title>
        <authorList>
            <person name="Yadav S."/>
            <person name="Villanueva L."/>
            <person name="Damste J.S.S."/>
        </authorList>
    </citation>
    <scope>NUCLEOTIDE SEQUENCE [LARGE SCALE GENOMIC DNA]</scope>
    <source>
        <strain evidence="1 2">SD5</strain>
    </source>
</reference>
<accession>A0ABX9KL73</accession>
<comment type="caution">
    <text evidence="1">The sequence shown here is derived from an EMBL/GenBank/DDBJ whole genome shotgun (WGS) entry which is preliminary data.</text>
</comment>
<protein>
    <recommendedName>
        <fullName evidence="3">Cupin domain-containing protein</fullName>
    </recommendedName>
</protein>
<dbReference type="InterPro" id="IPR014710">
    <property type="entry name" value="RmlC-like_jellyroll"/>
</dbReference>
<evidence type="ECO:0000313" key="1">
    <source>
        <dbReference type="EMBL" id="REI43298.1"/>
    </source>
</evidence>
<dbReference type="SUPFAM" id="SSF51182">
    <property type="entry name" value="RmlC-like cupins"/>
    <property type="match status" value="1"/>
</dbReference>
<dbReference type="Proteomes" id="UP000263486">
    <property type="component" value="Unassembled WGS sequence"/>
</dbReference>
<dbReference type="CDD" id="cd20290">
    <property type="entry name" value="cupin_Mj0764-like"/>
    <property type="match status" value="1"/>
</dbReference>
<name>A0ABX9KL73_9FUSO</name>
<gene>
    <name evidence="1" type="ORF">DYH56_01185</name>
</gene>
<organism evidence="1 2">
    <name type="scientific">Psychrilyobacter piezotolerans</name>
    <dbReference type="NCBI Taxonomy" id="2293438"/>
    <lineage>
        <taxon>Bacteria</taxon>
        <taxon>Fusobacteriati</taxon>
        <taxon>Fusobacteriota</taxon>
        <taxon>Fusobacteriia</taxon>
        <taxon>Fusobacteriales</taxon>
        <taxon>Fusobacteriaceae</taxon>
        <taxon>Psychrilyobacter</taxon>
    </lineage>
</organism>
<sequence length="110" mass="12556">MIEEVFKMSTGDKTAVEKLILEDDLNYIHMVFEKGKGLPLHYSNAVVHMTVIRGKLSITLGDEKTKVYEKGTLLKIPYDIKMNVRNEDEEVLELIVIKAPGAKHPVKYVR</sequence>
<dbReference type="RefSeq" id="WP_114641017.1">
    <property type="nucleotide sequence ID" value="NZ_JAACIO010000001.1"/>
</dbReference>
<dbReference type="InterPro" id="IPR011051">
    <property type="entry name" value="RmlC_Cupin_sf"/>
</dbReference>
<evidence type="ECO:0000313" key="2">
    <source>
        <dbReference type="Proteomes" id="UP000263486"/>
    </source>
</evidence>
<dbReference type="Gene3D" id="2.60.120.10">
    <property type="entry name" value="Jelly Rolls"/>
    <property type="match status" value="1"/>
</dbReference>
<keyword evidence="2" id="KW-1185">Reference proteome</keyword>
<proteinExistence type="predicted"/>
<dbReference type="EMBL" id="QUAJ01000001">
    <property type="protein sequence ID" value="REI43298.1"/>
    <property type="molecule type" value="Genomic_DNA"/>
</dbReference>
<evidence type="ECO:0008006" key="3">
    <source>
        <dbReference type="Google" id="ProtNLM"/>
    </source>
</evidence>